<protein>
    <recommendedName>
        <fullName evidence="2">VWFA domain-containing protein</fullName>
    </recommendedName>
</protein>
<evidence type="ECO:0000256" key="1">
    <source>
        <dbReference type="SAM" id="MobiDB-lite"/>
    </source>
</evidence>
<dbReference type="PANTHER" id="PTHR45737">
    <property type="entry name" value="VON WILLEBRAND FACTOR A DOMAIN-CONTAINING PROTEIN 5A"/>
    <property type="match status" value="1"/>
</dbReference>
<dbReference type="SUPFAM" id="SSF53300">
    <property type="entry name" value="vWA-like"/>
    <property type="match status" value="1"/>
</dbReference>
<dbReference type="InterPro" id="IPR036465">
    <property type="entry name" value="vWFA_dom_sf"/>
</dbReference>
<sequence>MKNAMKTAIATNREFMLADTAGQKLFVMLKLRPTKDIATNLPPTSFTFVIDTSGSMYEVVAGDVEDTGVTYQQDGKEYKQVTGGKSKIDIVIESLLRLVNSGKLKQQDRVSIVQFDDSASQIIGLTSATETKQIETAIKKLRDFSGGTRMGLGLRRAFDILSEQEMTVKRALLFTDGQTFDEDQCQSIANHFATRNIPITALGVGEEFNEDLLTHLSDYTGGKLFYVVPGIAKGTEVSMLDLPNKIISEYSEAQQEVITNLALTVKTVKGVELSRIVRAYPTQAEFPINQDPFPLGNAIAHDETIFILEFTVNNRPASRVRIAQLGLTYDIPGEKGRGEIPPENLIIQFLAGEHNAAQFNQEVMDYVQQCNIANLVDQSIKMAEKNPEKAEKLLETAKRMTLKLGNSEMTESLNNAQSELRKTQKISSGTRKTVKMGAKGKTVKMGNDIDDMLSEEEMRNMVGT</sequence>
<proteinExistence type="predicted"/>
<dbReference type="RefSeq" id="WP_085726691.1">
    <property type="nucleotide sequence ID" value="NZ_NBYN01000003.1"/>
</dbReference>
<accession>A0A1X4GJH6</accession>
<name>A0A1X4GJH6_9CYAN</name>
<feature type="domain" description="VWFA" evidence="2">
    <location>
        <begin position="45"/>
        <end position="246"/>
    </location>
</feature>
<evidence type="ECO:0000313" key="4">
    <source>
        <dbReference type="Proteomes" id="UP000192997"/>
    </source>
</evidence>
<comment type="caution">
    <text evidence="3">The sequence shown here is derived from an EMBL/GenBank/DDBJ whole genome shotgun (WGS) entry which is preliminary data.</text>
</comment>
<dbReference type="CDD" id="cd00198">
    <property type="entry name" value="vWFA"/>
    <property type="match status" value="1"/>
</dbReference>
<dbReference type="AlphaFoldDB" id="A0A1X4GJH6"/>
<dbReference type="SMART" id="SM00327">
    <property type="entry name" value="VWA"/>
    <property type="match status" value="1"/>
</dbReference>
<dbReference type="InterPro" id="IPR002035">
    <property type="entry name" value="VWF_A"/>
</dbReference>
<organism evidence="3 4">
    <name type="scientific">Cylindrospermopsis raciborskii CENA303</name>
    <dbReference type="NCBI Taxonomy" id="1170769"/>
    <lineage>
        <taxon>Bacteria</taxon>
        <taxon>Bacillati</taxon>
        <taxon>Cyanobacteriota</taxon>
        <taxon>Cyanophyceae</taxon>
        <taxon>Nostocales</taxon>
        <taxon>Aphanizomenonaceae</taxon>
        <taxon>Cylindrospermopsis</taxon>
    </lineage>
</organism>
<dbReference type="Proteomes" id="UP000192997">
    <property type="component" value="Unassembled WGS sequence"/>
</dbReference>
<feature type="region of interest" description="Disordered" evidence="1">
    <location>
        <begin position="415"/>
        <end position="436"/>
    </location>
</feature>
<reference evidence="4" key="1">
    <citation type="submission" date="2017-04" db="EMBL/GenBank/DDBJ databases">
        <authorList>
            <person name="Abreu V.A."/>
            <person name="Popin R.V."/>
            <person name="Rigonato J."/>
            <person name="Andreote A.P."/>
            <person name="Schaker P.C."/>
            <person name="Hoff-Risseti C."/>
            <person name="Alvarenga D.O."/>
            <person name="Varani A.M."/>
            <person name="Fiore M.F."/>
        </authorList>
    </citation>
    <scope>NUCLEOTIDE SEQUENCE [LARGE SCALE GENOMIC DNA]</scope>
    <source>
        <strain evidence="4">CENA303</strain>
    </source>
</reference>
<evidence type="ECO:0000259" key="2">
    <source>
        <dbReference type="PROSITE" id="PS50234"/>
    </source>
</evidence>
<dbReference type="PROSITE" id="PS50234">
    <property type="entry name" value="VWFA"/>
    <property type="match status" value="1"/>
</dbReference>
<dbReference type="Pfam" id="PF00092">
    <property type="entry name" value="VWA"/>
    <property type="match status" value="1"/>
</dbReference>
<dbReference type="EMBL" id="NBYN01000003">
    <property type="protein sequence ID" value="OSO97342.1"/>
    <property type="molecule type" value="Genomic_DNA"/>
</dbReference>
<gene>
    <name evidence="3" type="ORF">B7O87_00805</name>
</gene>
<dbReference type="Gene3D" id="3.40.50.410">
    <property type="entry name" value="von Willebrand factor, type A domain"/>
    <property type="match status" value="1"/>
</dbReference>
<dbReference type="PANTHER" id="PTHR45737:SF6">
    <property type="entry name" value="VON WILLEBRAND FACTOR A DOMAIN-CONTAINING PROTEIN 5A"/>
    <property type="match status" value="1"/>
</dbReference>
<evidence type="ECO:0000313" key="3">
    <source>
        <dbReference type="EMBL" id="OSO97342.1"/>
    </source>
</evidence>